<dbReference type="Proteomes" id="UP000093759">
    <property type="component" value="Unassembled WGS sequence"/>
</dbReference>
<feature type="domain" description="PknH-like extracellular" evidence="1">
    <location>
        <begin position="54"/>
        <end position="237"/>
    </location>
</feature>
<organism evidence="2 3">
    <name type="scientific">Mycolicibacter sinensis (strain JDM601)</name>
    <name type="common">Mycobacterium sinense</name>
    <dbReference type="NCBI Taxonomy" id="875328"/>
    <lineage>
        <taxon>Bacteria</taxon>
        <taxon>Bacillati</taxon>
        <taxon>Actinomycetota</taxon>
        <taxon>Actinomycetes</taxon>
        <taxon>Mycobacteriales</taxon>
        <taxon>Mycobacteriaceae</taxon>
        <taxon>Mycolicibacter</taxon>
    </lineage>
</organism>
<comment type="caution">
    <text evidence="2">The sequence shown here is derived from an EMBL/GenBank/DDBJ whole genome shotgun (WGS) entry which is preliminary data.</text>
</comment>
<evidence type="ECO:0000313" key="3">
    <source>
        <dbReference type="Proteomes" id="UP000093759"/>
    </source>
</evidence>
<sequence length="241" mass="24891">MVGNTGCDRVRGSVSLVFGVGCILLAGCGSSGGAAKPTASAPTTTTTTVTVAPVAEEGLRALLLNPDEISPVMGVTEMKAHAPHDVLPDDSTTMEPRECLAVDGVAQEQVYASSGFSAVREQSVSDGEDNAHFVDQAVVLFPTAKQAMAFFEASAKQWPQCHEYTHTQSGSEWSAGRISNAEGVLSAVATQQNAGESAWQACGRALAVANNVIVDVNTCSTDPKDSAVVIARQIAAKVPKG</sequence>
<gene>
    <name evidence="2" type="ORF">A5648_15605</name>
</gene>
<dbReference type="InterPro" id="IPR026954">
    <property type="entry name" value="PknH-like_Extracell"/>
</dbReference>
<dbReference type="AlphaFoldDB" id="A0A1A3U801"/>
<reference evidence="3" key="1">
    <citation type="submission" date="2016-06" db="EMBL/GenBank/DDBJ databases">
        <authorList>
            <person name="Sutton G."/>
            <person name="Brinkac L."/>
            <person name="Sanka R."/>
            <person name="Adams M."/>
            <person name="Lau E."/>
            <person name="Garcia-Basteiro A."/>
            <person name="Lopez-Varela E."/>
            <person name="Palencia S."/>
        </authorList>
    </citation>
    <scope>NUCLEOTIDE SEQUENCE [LARGE SCALE GENOMIC DNA]</scope>
    <source>
        <strain evidence="3">1274684.2</strain>
    </source>
</reference>
<proteinExistence type="predicted"/>
<accession>A0A1A3U801</accession>
<protein>
    <recommendedName>
        <fullName evidence="1">PknH-like extracellular domain-containing protein</fullName>
    </recommendedName>
</protein>
<evidence type="ECO:0000313" key="2">
    <source>
        <dbReference type="EMBL" id="OBK91045.1"/>
    </source>
</evidence>
<dbReference type="Pfam" id="PF14032">
    <property type="entry name" value="PknH_C"/>
    <property type="match status" value="1"/>
</dbReference>
<dbReference type="EMBL" id="LZMF01000009">
    <property type="protein sequence ID" value="OBK91045.1"/>
    <property type="molecule type" value="Genomic_DNA"/>
</dbReference>
<name>A0A1A3U801_MYCSD</name>
<dbReference type="InterPro" id="IPR038232">
    <property type="entry name" value="PknH-like_Extracell_sf"/>
</dbReference>
<dbReference type="Gene3D" id="3.40.1000.70">
    <property type="entry name" value="PknH-like extracellular domain"/>
    <property type="match status" value="1"/>
</dbReference>
<evidence type="ECO:0000259" key="1">
    <source>
        <dbReference type="Pfam" id="PF14032"/>
    </source>
</evidence>